<feature type="chain" id="PRO_5009518452" description="WW domain-containing protein" evidence="1">
    <location>
        <begin position="18"/>
        <end position="193"/>
    </location>
</feature>
<dbReference type="Proteomes" id="UP000177187">
    <property type="component" value="Unassembled WGS sequence"/>
</dbReference>
<dbReference type="PROSITE" id="PS51257">
    <property type="entry name" value="PROKAR_LIPOPROTEIN"/>
    <property type="match status" value="1"/>
</dbReference>
<evidence type="ECO:0000313" key="3">
    <source>
        <dbReference type="Proteomes" id="UP000177187"/>
    </source>
</evidence>
<feature type="signal peptide" evidence="1">
    <location>
        <begin position="1"/>
        <end position="17"/>
    </location>
</feature>
<evidence type="ECO:0000313" key="2">
    <source>
        <dbReference type="EMBL" id="OGD73956.1"/>
    </source>
</evidence>
<dbReference type="AlphaFoldDB" id="A0A1F5F311"/>
<organism evidence="2 3">
    <name type="scientific">Candidatus Coatesbacteria bacterium RBG_13_66_14</name>
    <dbReference type="NCBI Taxonomy" id="1817816"/>
    <lineage>
        <taxon>Bacteria</taxon>
        <taxon>Candidatus Coatesiibacteriota</taxon>
    </lineage>
</organism>
<protein>
    <recommendedName>
        <fullName evidence="4">WW domain-containing protein</fullName>
    </recommendedName>
</protein>
<evidence type="ECO:0000256" key="1">
    <source>
        <dbReference type="SAM" id="SignalP"/>
    </source>
</evidence>
<evidence type="ECO:0008006" key="4">
    <source>
        <dbReference type="Google" id="ProtNLM"/>
    </source>
</evidence>
<comment type="caution">
    <text evidence="2">The sequence shown here is derived from an EMBL/GenBank/DDBJ whole genome shotgun (WGS) entry which is preliminary data.</text>
</comment>
<sequence>MKRTLILGAAFMAALFAACDTPGTPEPNPTEAYVPLAQGNEWDYAWDLPDDGDPMNWYVTGSEGDAWRVEFTWGDTAEEWLWRHTEDGEFQAKPADEENWRTYLKTPIERGTEWTFTDDDGVLWDCRIDQIDNFSDTPSGYYEDVVWVTVKDNDLIITNVFFKEGVGIVEVRIDDDGDRDANWWWLLNYYTLK</sequence>
<keyword evidence="1" id="KW-0732">Signal</keyword>
<accession>A0A1F5F311</accession>
<reference evidence="2 3" key="1">
    <citation type="journal article" date="2016" name="Nat. Commun.">
        <title>Thousands of microbial genomes shed light on interconnected biogeochemical processes in an aquifer system.</title>
        <authorList>
            <person name="Anantharaman K."/>
            <person name="Brown C.T."/>
            <person name="Hug L.A."/>
            <person name="Sharon I."/>
            <person name="Castelle C.J."/>
            <person name="Probst A.J."/>
            <person name="Thomas B.C."/>
            <person name="Singh A."/>
            <person name="Wilkins M.J."/>
            <person name="Karaoz U."/>
            <person name="Brodie E.L."/>
            <person name="Williams K.H."/>
            <person name="Hubbard S.S."/>
            <person name="Banfield J.F."/>
        </authorList>
    </citation>
    <scope>NUCLEOTIDE SEQUENCE [LARGE SCALE GENOMIC DNA]</scope>
</reference>
<name>A0A1F5F311_9BACT</name>
<gene>
    <name evidence="2" type="ORF">A2Y64_04060</name>
</gene>
<proteinExistence type="predicted"/>
<dbReference type="EMBL" id="MFAF01000110">
    <property type="protein sequence ID" value="OGD73956.1"/>
    <property type="molecule type" value="Genomic_DNA"/>
</dbReference>